<dbReference type="PANTHER" id="PTHR38011">
    <property type="entry name" value="DIHYDROFOLATE REDUCTASE FAMILY PROTEIN (AFU_ORTHOLOGUE AFUA_8G06820)"/>
    <property type="match status" value="1"/>
</dbReference>
<dbReference type="SUPFAM" id="SSF53597">
    <property type="entry name" value="Dihydrofolate reductase-like"/>
    <property type="match status" value="1"/>
</dbReference>
<dbReference type="InterPro" id="IPR050765">
    <property type="entry name" value="Riboflavin_Biosynth_HTPR"/>
</dbReference>
<sequence length="195" mass="20993">MGKIVVTESLTLDGVMQAPGRADEDSRGGFTYGGWGTDYPDEIMGAEMAKRMAGQGVMLLGRFTYEDLFAFWPKQTDGNPFTARLNKVRKYVVSETLTEPLPWENSTLLSGRDGEVSEAVAALRDATEGDVSVIGSGQLVRTLAAAGLVDRYVLLIHPLVLGTGLRLFEGAELTKLRLTDTVTTGTGVIIATYEA</sequence>
<feature type="domain" description="Bacterial bifunctional deaminase-reductase C-terminal" evidence="1">
    <location>
        <begin position="3"/>
        <end position="189"/>
    </location>
</feature>
<gene>
    <name evidence="2" type="ORF">KGQ19_46815</name>
</gene>
<reference evidence="2 3" key="1">
    <citation type="submission" date="2020-02" db="EMBL/GenBank/DDBJ databases">
        <title>Acidophilic actinobacteria isolated from forest soil.</title>
        <authorList>
            <person name="Golinska P."/>
        </authorList>
    </citation>
    <scope>NUCLEOTIDE SEQUENCE [LARGE SCALE GENOMIC DNA]</scope>
    <source>
        <strain evidence="2 3">NL8</strain>
    </source>
</reference>
<evidence type="ECO:0000313" key="3">
    <source>
        <dbReference type="Proteomes" id="UP000730482"/>
    </source>
</evidence>
<accession>A0ABS5L7P2</accession>
<evidence type="ECO:0000313" key="2">
    <source>
        <dbReference type="EMBL" id="MBS2554393.1"/>
    </source>
</evidence>
<dbReference type="InterPro" id="IPR002734">
    <property type="entry name" value="RibDG_C"/>
</dbReference>
<comment type="caution">
    <text evidence="2">The sequence shown here is derived from an EMBL/GenBank/DDBJ whole genome shotgun (WGS) entry which is preliminary data.</text>
</comment>
<proteinExistence type="predicted"/>
<keyword evidence="3" id="KW-1185">Reference proteome</keyword>
<protein>
    <submittedName>
        <fullName evidence="2">Dihydrofolate reductase family protein</fullName>
    </submittedName>
</protein>
<name>A0ABS5L7P2_9ACTN</name>
<dbReference type="Pfam" id="PF01872">
    <property type="entry name" value="RibD_C"/>
    <property type="match status" value="1"/>
</dbReference>
<dbReference type="RefSeq" id="WP_368862258.1">
    <property type="nucleotide sequence ID" value="NZ_JAAFYZ010000365.1"/>
</dbReference>
<dbReference type="PANTHER" id="PTHR38011:SF2">
    <property type="entry name" value="BIFUNCTIONAL DEAMINASE-REDUCTASE DOMAIN PROTEIN"/>
    <property type="match status" value="1"/>
</dbReference>
<dbReference type="EMBL" id="JAAFYZ010000365">
    <property type="protein sequence ID" value="MBS2554393.1"/>
    <property type="molecule type" value="Genomic_DNA"/>
</dbReference>
<dbReference type="InterPro" id="IPR024072">
    <property type="entry name" value="DHFR-like_dom_sf"/>
</dbReference>
<dbReference type="Proteomes" id="UP000730482">
    <property type="component" value="Unassembled WGS sequence"/>
</dbReference>
<evidence type="ECO:0000259" key="1">
    <source>
        <dbReference type="Pfam" id="PF01872"/>
    </source>
</evidence>
<dbReference type="Gene3D" id="3.40.430.10">
    <property type="entry name" value="Dihydrofolate Reductase, subunit A"/>
    <property type="match status" value="1"/>
</dbReference>
<organism evidence="2 3">
    <name type="scientific">Catenulispora pinistramenti</name>
    <dbReference type="NCBI Taxonomy" id="2705254"/>
    <lineage>
        <taxon>Bacteria</taxon>
        <taxon>Bacillati</taxon>
        <taxon>Actinomycetota</taxon>
        <taxon>Actinomycetes</taxon>
        <taxon>Catenulisporales</taxon>
        <taxon>Catenulisporaceae</taxon>
        <taxon>Catenulispora</taxon>
    </lineage>
</organism>